<organism evidence="1 2">
    <name type="scientific">Aspergillus neoniger (strain CBS 115656)</name>
    <dbReference type="NCBI Taxonomy" id="1448310"/>
    <lineage>
        <taxon>Eukaryota</taxon>
        <taxon>Fungi</taxon>
        <taxon>Dikarya</taxon>
        <taxon>Ascomycota</taxon>
        <taxon>Pezizomycotina</taxon>
        <taxon>Eurotiomycetes</taxon>
        <taxon>Eurotiomycetidae</taxon>
        <taxon>Eurotiales</taxon>
        <taxon>Aspergillaceae</taxon>
        <taxon>Aspergillus</taxon>
        <taxon>Aspergillus subgen. Circumdati</taxon>
    </lineage>
</organism>
<evidence type="ECO:0000313" key="2">
    <source>
        <dbReference type="Proteomes" id="UP000247647"/>
    </source>
</evidence>
<sequence length="172" mass="18980">MTTPHKPTAKSSNALLIGRPVGSHRSVPASSFHTSWCVVFGCKIITGYDAKIKATLPRLGAKGEIWGWKPLRPEMFLSNRIGKHSRVLHRFLQEMSGYVSEILSRVMVALPGRQCKAGVVVTRNFYPIHRGNYASSQNHAKEASPWQAHLHLINRLGSSGLAHSLVTMMASI</sequence>
<keyword evidence="2" id="KW-1185">Reference proteome</keyword>
<proteinExistence type="predicted"/>
<evidence type="ECO:0000313" key="1">
    <source>
        <dbReference type="EMBL" id="PYH31784.1"/>
    </source>
</evidence>
<dbReference type="GeneID" id="37120406"/>
<dbReference type="RefSeq" id="XP_025477262.1">
    <property type="nucleotide sequence ID" value="XM_025617950.1"/>
</dbReference>
<name>A0A318YCR5_ASPNB</name>
<reference evidence="1" key="1">
    <citation type="submission" date="2016-12" db="EMBL/GenBank/DDBJ databases">
        <title>The genomes of Aspergillus section Nigri reveals drivers in fungal speciation.</title>
        <authorList>
            <consortium name="DOE Joint Genome Institute"/>
            <person name="Vesth T.C."/>
            <person name="Nybo J."/>
            <person name="Theobald S."/>
            <person name="Brandl J."/>
            <person name="Frisvad J.C."/>
            <person name="Nielsen K.F."/>
            <person name="Lyhne E.K."/>
            <person name="Kogle M.E."/>
            <person name="Kuo A."/>
            <person name="Riley R."/>
            <person name="Clum A."/>
            <person name="Nolan M."/>
            <person name="Lipzen A."/>
            <person name="Salamov A."/>
            <person name="Henrissat B."/>
            <person name="Wiebenga A."/>
            <person name="De Vries R.P."/>
            <person name="Grigoriev I.V."/>
            <person name="Mortensen U.H."/>
            <person name="Andersen M.R."/>
            <person name="Baker S.E."/>
        </authorList>
    </citation>
    <scope>NUCLEOTIDE SEQUENCE [LARGE SCALE GENOMIC DNA]</scope>
    <source>
        <strain evidence="1">CBS 115656</strain>
    </source>
</reference>
<dbReference type="EMBL" id="KZ821471">
    <property type="protein sequence ID" value="PYH31784.1"/>
    <property type="molecule type" value="Genomic_DNA"/>
</dbReference>
<accession>A0A318YCR5</accession>
<gene>
    <name evidence="1" type="ORF">BO87DRAFT_120548</name>
</gene>
<dbReference type="Proteomes" id="UP000247647">
    <property type="component" value="Unassembled WGS sequence"/>
</dbReference>
<dbReference type="AlphaFoldDB" id="A0A318YCR5"/>
<protein>
    <submittedName>
        <fullName evidence="1">Uncharacterized protein</fullName>
    </submittedName>
</protein>